<keyword evidence="2" id="KW-0539">Nucleus</keyword>
<evidence type="ECO:0000313" key="5">
    <source>
        <dbReference type="EMBL" id="KAK2952192.1"/>
    </source>
</evidence>
<comment type="caution">
    <text evidence="5">The sequence shown here is derived from an EMBL/GenBank/DDBJ whole genome shotgun (WGS) entry which is preliminary data.</text>
</comment>
<organism evidence="5 6">
    <name type="scientific">Blattamonas nauphoetae</name>
    <dbReference type="NCBI Taxonomy" id="2049346"/>
    <lineage>
        <taxon>Eukaryota</taxon>
        <taxon>Metamonada</taxon>
        <taxon>Preaxostyla</taxon>
        <taxon>Oxymonadida</taxon>
        <taxon>Blattamonas</taxon>
    </lineage>
</organism>
<evidence type="ECO:0000313" key="6">
    <source>
        <dbReference type="Proteomes" id="UP001281761"/>
    </source>
</evidence>
<evidence type="ECO:0000256" key="1">
    <source>
        <dbReference type="ARBA" id="ARBA00004123"/>
    </source>
</evidence>
<evidence type="ECO:0000256" key="2">
    <source>
        <dbReference type="ARBA" id="ARBA00023242"/>
    </source>
</evidence>
<feature type="domain" description="Guanine nucleotide-binding protein-like 3 N-terminal" evidence="4">
    <location>
        <begin position="13"/>
        <end position="85"/>
    </location>
</feature>
<feature type="region of interest" description="Disordered" evidence="3">
    <location>
        <begin position="69"/>
        <end position="94"/>
    </location>
</feature>
<evidence type="ECO:0000256" key="3">
    <source>
        <dbReference type="SAM" id="MobiDB-lite"/>
    </source>
</evidence>
<gene>
    <name evidence="5" type="ORF">BLNAU_12895</name>
</gene>
<sequence length="94" mass="11068">MKKRRQSKRMTLTRKYSINKKVKEHNKKLKKLAKFKPTRKGPRKEPPIPAACPFKEQLLERAEQLRDDLKKEKEEKKKIQAISKKKAQASANGE</sequence>
<dbReference type="InterPro" id="IPR014813">
    <property type="entry name" value="Gnl3_N_dom"/>
</dbReference>
<name>A0ABQ9XIF5_9EUKA</name>
<keyword evidence="6" id="KW-1185">Reference proteome</keyword>
<dbReference type="EMBL" id="JARBJD010000107">
    <property type="protein sequence ID" value="KAK2952192.1"/>
    <property type="molecule type" value="Genomic_DNA"/>
</dbReference>
<evidence type="ECO:0000259" key="4">
    <source>
        <dbReference type="Pfam" id="PF08701"/>
    </source>
</evidence>
<dbReference type="Proteomes" id="UP001281761">
    <property type="component" value="Unassembled WGS sequence"/>
</dbReference>
<comment type="subcellular location">
    <subcellularLocation>
        <location evidence="1">Nucleus</location>
    </subcellularLocation>
</comment>
<dbReference type="Pfam" id="PF08701">
    <property type="entry name" value="GN3L_Grn1"/>
    <property type="match status" value="1"/>
</dbReference>
<feature type="compositionally biased region" description="Basic and acidic residues" evidence="3">
    <location>
        <begin position="69"/>
        <end position="78"/>
    </location>
</feature>
<accession>A0ABQ9XIF5</accession>
<protein>
    <submittedName>
        <fullName evidence="5">GNL3L/Grn1 putative GTPase</fullName>
    </submittedName>
</protein>
<reference evidence="5 6" key="1">
    <citation type="journal article" date="2022" name="bioRxiv">
        <title>Genomics of Preaxostyla Flagellates Illuminates Evolutionary Transitions and the Path Towards Mitochondrial Loss.</title>
        <authorList>
            <person name="Novak L.V.F."/>
            <person name="Treitli S.C."/>
            <person name="Pyrih J."/>
            <person name="Halakuc P."/>
            <person name="Pipaliya S.V."/>
            <person name="Vacek V."/>
            <person name="Brzon O."/>
            <person name="Soukal P."/>
            <person name="Eme L."/>
            <person name="Dacks J.B."/>
            <person name="Karnkowska A."/>
            <person name="Elias M."/>
            <person name="Hampl V."/>
        </authorList>
    </citation>
    <scope>NUCLEOTIDE SEQUENCE [LARGE SCALE GENOMIC DNA]</scope>
    <source>
        <strain evidence="5">NAU3</strain>
        <tissue evidence="5">Gut</tissue>
    </source>
</reference>
<proteinExistence type="predicted"/>